<gene>
    <name evidence="3" type="ORF">HPT29_027095</name>
</gene>
<dbReference type="InterPro" id="IPR054189">
    <property type="entry name" value="DUF6894"/>
</dbReference>
<evidence type="ECO:0000313" key="4">
    <source>
        <dbReference type="Proteomes" id="UP001017257"/>
    </source>
</evidence>
<proteinExistence type="predicted"/>
<reference evidence="3" key="1">
    <citation type="submission" date="2022-08" db="EMBL/GenBank/DDBJ databases">
        <title>Microvirga terrae sp. nov., isolated from soil.</title>
        <authorList>
            <person name="Kim K.H."/>
            <person name="Seo Y.L."/>
            <person name="Kim J.M."/>
            <person name="Lee J.K."/>
            <person name="Han D.M."/>
            <person name="Jeon C.O."/>
        </authorList>
    </citation>
    <scope>NUCLEOTIDE SEQUENCE</scope>
    <source>
        <strain evidence="3">R24</strain>
        <plasmid evidence="3">pR24_1</plasmid>
    </source>
</reference>
<feature type="region of interest" description="Disordered" evidence="1">
    <location>
        <begin position="62"/>
        <end position="96"/>
    </location>
</feature>
<evidence type="ECO:0000256" key="1">
    <source>
        <dbReference type="SAM" id="MobiDB-lite"/>
    </source>
</evidence>
<dbReference type="Proteomes" id="UP001017257">
    <property type="component" value="Plasmid pR24_1"/>
</dbReference>
<feature type="compositionally biased region" description="Basic residues" evidence="1">
    <location>
        <begin position="80"/>
        <end position="89"/>
    </location>
</feature>
<sequence length="175" mass="19793">MKYLEGPRLRTIGTSLQIMVAFGRPAVERTRYRLSIASCLGWISKSQLSALYIVIMSQDPKKPSQRQDLKRWDDEGGAPRSHRSRKPHPPSKGEPALYYFNVRTEGGVIEDPEGEVYSDLQAMRVAATDKVRDMIAVGDQKGEDRRSWQIEIMDRANQPVLTMMFSEALDPRPGG</sequence>
<evidence type="ECO:0000259" key="2">
    <source>
        <dbReference type="Pfam" id="PF21834"/>
    </source>
</evidence>
<geneLocation type="plasmid" evidence="3 4">
    <name>pR24_1</name>
</geneLocation>
<feature type="domain" description="DUF6894" evidence="2">
    <location>
        <begin position="97"/>
        <end position="166"/>
    </location>
</feature>
<feature type="compositionally biased region" description="Basic and acidic residues" evidence="1">
    <location>
        <begin position="62"/>
        <end position="74"/>
    </location>
</feature>
<keyword evidence="4" id="KW-1185">Reference proteome</keyword>
<dbReference type="EMBL" id="CP102846">
    <property type="protein sequence ID" value="UVF22347.1"/>
    <property type="molecule type" value="Genomic_DNA"/>
</dbReference>
<evidence type="ECO:0000313" key="3">
    <source>
        <dbReference type="EMBL" id="UVF22347.1"/>
    </source>
</evidence>
<organism evidence="3 4">
    <name type="scientific">Microvirga terrae</name>
    <dbReference type="NCBI Taxonomy" id="2740529"/>
    <lineage>
        <taxon>Bacteria</taxon>
        <taxon>Pseudomonadati</taxon>
        <taxon>Pseudomonadota</taxon>
        <taxon>Alphaproteobacteria</taxon>
        <taxon>Hyphomicrobiales</taxon>
        <taxon>Methylobacteriaceae</taxon>
        <taxon>Microvirga</taxon>
    </lineage>
</organism>
<accession>A0ABY5S1N0</accession>
<name>A0ABY5S1N0_9HYPH</name>
<protein>
    <recommendedName>
        <fullName evidence="2">DUF6894 domain-containing protein</fullName>
    </recommendedName>
</protein>
<keyword evidence="3" id="KW-0614">Plasmid</keyword>
<dbReference type="Pfam" id="PF21834">
    <property type="entry name" value="DUF6894"/>
    <property type="match status" value="1"/>
</dbReference>
<dbReference type="RefSeq" id="WP_173944976.1">
    <property type="nucleotide sequence ID" value="NZ_CP102846.1"/>
</dbReference>